<keyword evidence="10 13" id="KW-0408">Iron</keyword>
<dbReference type="GO" id="GO:0005506">
    <property type="term" value="F:iron ion binding"/>
    <property type="evidence" value="ECO:0007669"/>
    <property type="project" value="InterPro"/>
</dbReference>
<dbReference type="InterPro" id="IPR050364">
    <property type="entry name" value="Cytochrome_P450_fung"/>
</dbReference>
<dbReference type="EMBL" id="KB445799">
    <property type="protein sequence ID" value="EMD35901.1"/>
    <property type="molecule type" value="Genomic_DNA"/>
</dbReference>
<feature type="chain" id="PRO_5004024661" description="Cytochrome P450" evidence="15">
    <location>
        <begin position="26"/>
        <end position="523"/>
    </location>
</feature>
<dbReference type="InterPro" id="IPR001128">
    <property type="entry name" value="Cyt_P450"/>
</dbReference>
<dbReference type="GO" id="GO:0016705">
    <property type="term" value="F:oxidoreductase activity, acting on paired donors, with incorporation or reduction of molecular oxygen"/>
    <property type="evidence" value="ECO:0007669"/>
    <property type="project" value="InterPro"/>
</dbReference>
<keyword evidence="17" id="KW-1185">Reference proteome</keyword>
<keyword evidence="15" id="KW-0732">Signal</keyword>
<gene>
    <name evidence="16" type="ORF">CERSUDRAFT_53222</name>
</gene>
<evidence type="ECO:0000256" key="3">
    <source>
        <dbReference type="ARBA" id="ARBA00005179"/>
    </source>
</evidence>
<keyword evidence="11 14" id="KW-0503">Monooxygenase</keyword>
<dbReference type="InterPro" id="IPR036396">
    <property type="entry name" value="Cyt_P450_sf"/>
</dbReference>
<accession>M2RAU5</accession>
<dbReference type="CDD" id="cd11065">
    <property type="entry name" value="CYP64-like"/>
    <property type="match status" value="1"/>
</dbReference>
<keyword evidence="12" id="KW-0472">Membrane</keyword>
<dbReference type="GO" id="GO:0004497">
    <property type="term" value="F:monooxygenase activity"/>
    <property type="evidence" value="ECO:0007669"/>
    <property type="project" value="UniProtKB-KW"/>
</dbReference>
<evidence type="ECO:0000256" key="13">
    <source>
        <dbReference type="PIRSR" id="PIRSR602401-1"/>
    </source>
</evidence>
<evidence type="ECO:0000256" key="9">
    <source>
        <dbReference type="ARBA" id="ARBA00023002"/>
    </source>
</evidence>
<evidence type="ECO:0000256" key="7">
    <source>
        <dbReference type="ARBA" id="ARBA00022723"/>
    </source>
</evidence>
<dbReference type="GO" id="GO:0020037">
    <property type="term" value="F:heme binding"/>
    <property type="evidence" value="ECO:0007669"/>
    <property type="project" value="InterPro"/>
</dbReference>
<evidence type="ECO:0000256" key="11">
    <source>
        <dbReference type="ARBA" id="ARBA00023033"/>
    </source>
</evidence>
<dbReference type="PRINTS" id="PR00385">
    <property type="entry name" value="P450"/>
</dbReference>
<feature type="binding site" description="axial binding residue" evidence="13">
    <location>
        <position position="449"/>
    </location>
    <ligand>
        <name>heme</name>
        <dbReference type="ChEBI" id="CHEBI:30413"/>
    </ligand>
    <ligandPart>
        <name>Fe</name>
        <dbReference type="ChEBI" id="CHEBI:18248"/>
    </ligandPart>
</feature>
<evidence type="ECO:0000256" key="10">
    <source>
        <dbReference type="ARBA" id="ARBA00023004"/>
    </source>
</evidence>
<keyword evidence="8" id="KW-1133">Transmembrane helix</keyword>
<proteinExistence type="inferred from homology"/>
<dbReference type="InterPro" id="IPR002401">
    <property type="entry name" value="Cyt_P450_E_grp-I"/>
</dbReference>
<comment type="pathway">
    <text evidence="3">Secondary metabolite biosynthesis.</text>
</comment>
<dbReference type="OrthoDB" id="2751434at2759"/>
<evidence type="ECO:0000313" key="16">
    <source>
        <dbReference type="EMBL" id="EMD35901.1"/>
    </source>
</evidence>
<name>M2RAU5_CERS8</name>
<evidence type="ECO:0000256" key="1">
    <source>
        <dbReference type="ARBA" id="ARBA00001971"/>
    </source>
</evidence>
<evidence type="ECO:0000256" key="2">
    <source>
        <dbReference type="ARBA" id="ARBA00004167"/>
    </source>
</evidence>
<dbReference type="PRINTS" id="PR00463">
    <property type="entry name" value="EP450I"/>
</dbReference>
<comment type="cofactor">
    <cofactor evidence="1 13">
        <name>heme</name>
        <dbReference type="ChEBI" id="CHEBI:30413"/>
    </cofactor>
</comment>
<evidence type="ECO:0000256" key="4">
    <source>
        <dbReference type="ARBA" id="ARBA00010617"/>
    </source>
</evidence>
<evidence type="ECO:0000256" key="12">
    <source>
        <dbReference type="ARBA" id="ARBA00023136"/>
    </source>
</evidence>
<organism evidence="16 17">
    <name type="scientific">Ceriporiopsis subvermispora (strain B)</name>
    <name type="common">White-rot fungus</name>
    <name type="synonym">Gelatoporia subvermispora</name>
    <dbReference type="NCBI Taxonomy" id="914234"/>
    <lineage>
        <taxon>Eukaryota</taxon>
        <taxon>Fungi</taxon>
        <taxon>Dikarya</taxon>
        <taxon>Basidiomycota</taxon>
        <taxon>Agaricomycotina</taxon>
        <taxon>Agaricomycetes</taxon>
        <taxon>Polyporales</taxon>
        <taxon>Gelatoporiaceae</taxon>
        <taxon>Gelatoporia</taxon>
    </lineage>
</organism>
<comment type="subcellular location">
    <subcellularLocation>
        <location evidence="2">Membrane</location>
        <topology evidence="2">Single-pass membrane protein</topology>
    </subcellularLocation>
</comment>
<comment type="similarity">
    <text evidence="4 14">Belongs to the cytochrome P450 family.</text>
</comment>
<dbReference type="Gene3D" id="1.10.630.10">
    <property type="entry name" value="Cytochrome P450"/>
    <property type="match status" value="1"/>
</dbReference>
<evidence type="ECO:0000256" key="6">
    <source>
        <dbReference type="ARBA" id="ARBA00022692"/>
    </source>
</evidence>
<evidence type="ECO:0008006" key="18">
    <source>
        <dbReference type="Google" id="ProtNLM"/>
    </source>
</evidence>
<dbReference type="PANTHER" id="PTHR46300">
    <property type="entry name" value="P450, PUTATIVE (EUROFUNG)-RELATED-RELATED"/>
    <property type="match status" value="1"/>
</dbReference>
<keyword evidence="6" id="KW-0812">Transmembrane</keyword>
<protein>
    <recommendedName>
        <fullName evidence="18">Cytochrome P450</fullName>
    </recommendedName>
</protein>
<dbReference type="PANTHER" id="PTHR46300:SF7">
    <property type="entry name" value="P450, PUTATIVE (EUROFUNG)-RELATED"/>
    <property type="match status" value="1"/>
</dbReference>
<evidence type="ECO:0000256" key="5">
    <source>
        <dbReference type="ARBA" id="ARBA00022617"/>
    </source>
</evidence>
<dbReference type="Proteomes" id="UP000016930">
    <property type="component" value="Unassembled WGS sequence"/>
</dbReference>
<evidence type="ECO:0000256" key="8">
    <source>
        <dbReference type="ARBA" id="ARBA00022989"/>
    </source>
</evidence>
<evidence type="ECO:0000313" key="17">
    <source>
        <dbReference type="Proteomes" id="UP000016930"/>
    </source>
</evidence>
<dbReference type="STRING" id="914234.M2RAU5"/>
<dbReference type="AlphaFoldDB" id="M2RAU5"/>
<sequence>MTLSVALAISFLTLLLVFLRKRTKQQLPTYRDLPLPPGPRPLPFLGNVFDIPKDTEYLWRTYAKWAQTHGDIVHIQVLGKHIIVLHSLDAVHDLLDKRSSIYADREITEVIALTGWDWNLAMMKYGQQWRDHRQLFHQYMNERVIHTYDPYIRDGTRRLLKGLHCDPKNYTHHLRYALGEIVLSLIYGIRIEENNDYYVELLAAAMKAVEEAVLPGSLWVDFLPYLKYVPHWVPGTGWQKKVENWRAESNAIRNAPWENMVVSCTKDRTSPPIAAQMSEQISDMDDDGAREMKHTAQNVCAVMHAGRTTLAPTTISTLQTFILAMVLHPEAQRSAQRELDTVVGRRRLPNSSDLSALPYTRALLKECMRWQPVAPLSFARRCTTDNEYRGCLIPEGALIFQNSWFILHDPGIFPEPEGFKPERYLKDGVLNPDILDPTVVTFGAGRRICPGRHLAESMLFLTIARILHTFEITPVLDAKGTPINPEVKMTSGLLSYPTPFECSISSRGAWAEALINEEYTRET</sequence>
<dbReference type="HOGENOM" id="CLU_001570_2_3_1"/>
<reference evidence="16 17" key="1">
    <citation type="journal article" date="2012" name="Proc. Natl. Acad. Sci. U.S.A.">
        <title>Comparative genomics of Ceriporiopsis subvermispora and Phanerochaete chrysosporium provide insight into selective ligninolysis.</title>
        <authorList>
            <person name="Fernandez-Fueyo E."/>
            <person name="Ruiz-Duenas F.J."/>
            <person name="Ferreira P."/>
            <person name="Floudas D."/>
            <person name="Hibbett D.S."/>
            <person name="Canessa P."/>
            <person name="Larrondo L.F."/>
            <person name="James T.Y."/>
            <person name="Seelenfreund D."/>
            <person name="Lobos S."/>
            <person name="Polanco R."/>
            <person name="Tello M."/>
            <person name="Honda Y."/>
            <person name="Watanabe T."/>
            <person name="Watanabe T."/>
            <person name="Ryu J.S."/>
            <person name="Kubicek C.P."/>
            <person name="Schmoll M."/>
            <person name="Gaskell J."/>
            <person name="Hammel K.E."/>
            <person name="St John F.J."/>
            <person name="Vanden Wymelenberg A."/>
            <person name="Sabat G."/>
            <person name="Splinter BonDurant S."/>
            <person name="Syed K."/>
            <person name="Yadav J.S."/>
            <person name="Doddapaneni H."/>
            <person name="Subramanian V."/>
            <person name="Lavin J.L."/>
            <person name="Oguiza J.A."/>
            <person name="Perez G."/>
            <person name="Pisabarro A.G."/>
            <person name="Ramirez L."/>
            <person name="Santoyo F."/>
            <person name="Master E."/>
            <person name="Coutinho P.M."/>
            <person name="Henrissat B."/>
            <person name="Lombard V."/>
            <person name="Magnuson J.K."/>
            <person name="Kuees U."/>
            <person name="Hori C."/>
            <person name="Igarashi K."/>
            <person name="Samejima M."/>
            <person name="Held B.W."/>
            <person name="Barry K.W."/>
            <person name="LaButti K.M."/>
            <person name="Lapidus A."/>
            <person name="Lindquist E.A."/>
            <person name="Lucas S.M."/>
            <person name="Riley R."/>
            <person name="Salamov A.A."/>
            <person name="Hoffmeister D."/>
            <person name="Schwenk D."/>
            <person name="Hadar Y."/>
            <person name="Yarden O."/>
            <person name="de Vries R.P."/>
            <person name="Wiebenga A."/>
            <person name="Stenlid J."/>
            <person name="Eastwood D."/>
            <person name="Grigoriev I.V."/>
            <person name="Berka R.M."/>
            <person name="Blanchette R.A."/>
            <person name="Kersten P."/>
            <person name="Martinez A.T."/>
            <person name="Vicuna R."/>
            <person name="Cullen D."/>
        </authorList>
    </citation>
    <scope>NUCLEOTIDE SEQUENCE [LARGE SCALE GENOMIC DNA]</scope>
    <source>
        <strain evidence="16 17">B</strain>
    </source>
</reference>
<keyword evidence="7 13" id="KW-0479">Metal-binding</keyword>
<dbReference type="SUPFAM" id="SSF48264">
    <property type="entry name" value="Cytochrome P450"/>
    <property type="match status" value="1"/>
</dbReference>
<keyword evidence="9 14" id="KW-0560">Oxidoreductase</keyword>
<dbReference type="PROSITE" id="PS00086">
    <property type="entry name" value="CYTOCHROME_P450"/>
    <property type="match status" value="1"/>
</dbReference>
<evidence type="ECO:0000256" key="14">
    <source>
        <dbReference type="RuleBase" id="RU000461"/>
    </source>
</evidence>
<feature type="signal peptide" evidence="15">
    <location>
        <begin position="1"/>
        <end position="25"/>
    </location>
</feature>
<dbReference type="InterPro" id="IPR017972">
    <property type="entry name" value="Cyt_P450_CS"/>
</dbReference>
<dbReference type="Pfam" id="PF00067">
    <property type="entry name" value="p450"/>
    <property type="match status" value="1"/>
</dbReference>
<dbReference type="GO" id="GO:0016020">
    <property type="term" value="C:membrane"/>
    <property type="evidence" value="ECO:0007669"/>
    <property type="project" value="UniProtKB-SubCell"/>
</dbReference>
<keyword evidence="5 13" id="KW-0349">Heme</keyword>
<evidence type="ECO:0000256" key="15">
    <source>
        <dbReference type="SAM" id="SignalP"/>
    </source>
</evidence>